<evidence type="ECO:0000313" key="1">
    <source>
        <dbReference type="EMBL" id="CAG2065780.1"/>
    </source>
</evidence>
<dbReference type="Proteomes" id="UP001153148">
    <property type="component" value="Unassembled WGS sequence"/>
</dbReference>
<proteinExistence type="predicted"/>
<organism evidence="1 2">
    <name type="scientific">Timema podura</name>
    <name type="common">Walking stick</name>
    <dbReference type="NCBI Taxonomy" id="61482"/>
    <lineage>
        <taxon>Eukaryota</taxon>
        <taxon>Metazoa</taxon>
        <taxon>Ecdysozoa</taxon>
        <taxon>Arthropoda</taxon>
        <taxon>Hexapoda</taxon>
        <taxon>Insecta</taxon>
        <taxon>Pterygota</taxon>
        <taxon>Neoptera</taxon>
        <taxon>Polyneoptera</taxon>
        <taxon>Phasmatodea</taxon>
        <taxon>Timematodea</taxon>
        <taxon>Timematoidea</taxon>
        <taxon>Timematidae</taxon>
        <taxon>Timema</taxon>
    </lineage>
</organism>
<gene>
    <name evidence="1" type="ORF">TPAB3V08_LOCUS12723</name>
</gene>
<reference evidence="1" key="1">
    <citation type="submission" date="2021-03" db="EMBL/GenBank/DDBJ databases">
        <authorList>
            <person name="Tran Van P."/>
        </authorList>
    </citation>
    <scope>NUCLEOTIDE SEQUENCE</scope>
</reference>
<protein>
    <submittedName>
        <fullName evidence="1">Uncharacterized protein</fullName>
    </submittedName>
</protein>
<dbReference type="EMBL" id="CAJPIN010046777">
    <property type="protein sequence ID" value="CAG2065780.1"/>
    <property type="molecule type" value="Genomic_DNA"/>
</dbReference>
<feature type="non-terminal residue" evidence="1">
    <location>
        <position position="75"/>
    </location>
</feature>
<evidence type="ECO:0000313" key="2">
    <source>
        <dbReference type="Proteomes" id="UP001153148"/>
    </source>
</evidence>
<name>A0ABN7PI32_TIMPD</name>
<accession>A0ABN7PI32</accession>
<sequence length="75" mass="8355">MTFTRLLAARHSPSTVCTQPYQCESNLSQAFMDKIAGIMQRPGEDAVPKDDVPWWMKYAGRGLGTVGSMSKEPYN</sequence>
<keyword evidence="2" id="KW-1185">Reference proteome</keyword>
<comment type="caution">
    <text evidence="1">The sequence shown here is derived from an EMBL/GenBank/DDBJ whole genome shotgun (WGS) entry which is preliminary data.</text>
</comment>